<reference evidence="1 2" key="1">
    <citation type="submission" date="2020-08" db="EMBL/GenBank/DDBJ databases">
        <title>Sequencing the genomes of 1000 actinobacteria strains.</title>
        <authorList>
            <person name="Klenk H.-P."/>
        </authorList>
    </citation>
    <scope>NUCLEOTIDE SEQUENCE [LARGE SCALE GENOMIC DNA]</scope>
    <source>
        <strain evidence="1 2">DSM 20146</strain>
    </source>
</reference>
<keyword evidence="2" id="KW-1185">Reference proteome</keyword>
<dbReference type="EMBL" id="JACHVP010000001">
    <property type="protein sequence ID" value="MBB2965838.1"/>
    <property type="molecule type" value="Genomic_DNA"/>
</dbReference>
<gene>
    <name evidence="1" type="ORF">FHX33_000570</name>
</gene>
<dbReference type="AlphaFoldDB" id="A0A7W4UU63"/>
<evidence type="ECO:0000313" key="2">
    <source>
        <dbReference type="Proteomes" id="UP000538196"/>
    </source>
</evidence>
<dbReference type="RefSeq" id="WP_021763789.1">
    <property type="nucleotide sequence ID" value="NZ_JACHVP010000001.1"/>
</dbReference>
<dbReference type="Proteomes" id="UP000538196">
    <property type="component" value="Unassembled WGS sequence"/>
</dbReference>
<keyword evidence="1" id="KW-0808">Transferase</keyword>
<evidence type="ECO:0000313" key="1">
    <source>
        <dbReference type="EMBL" id="MBB2965838.1"/>
    </source>
</evidence>
<organism evidence="1 2">
    <name type="scientific">Leifsonia aquatica</name>
    <name type="common">Corynebacterium aquaticum</name>
    <dbReference type="NCBI Taxonomy" id="144185"/>
    <lineage>
        <taxon>Bacteria</taxon>
        <taxon>Bacillati</taxon>
        <taxon>Actinomycetota</taxon>
        <taxon>Actinomycetes</taxon>
        <taxon>Micrococcales</taxon>
        <taxon>Microbacteriaceae</taxon>
        <taxon>Leifsonia</taxon>
    </lineage>
</organism>
<sequence>MRLPPTPRVLLLREVVGAIRAASPLGRVVVAVDGGGGTAAFADDLAEVFREAGADTFRASIGDFHRSRAARTRLGPETPEDYYRSSFDYVTLRRVLLDPFRLAGSAGFQTAAFDEERDVPVESRWESAGPDAVLVIDGEFLLRPELRGEWSASVLLVNAPEWELYEREARPAEVADILVDDSDPAHPVRVAR</sequence>
<dbReference type="InterPro" id="IPR027417">
    <property type="entry name" value="P-loop_NTPase"/>
</dbReference>
<proteinExistence type="predicted"/>
<dbReference type="GO" id="GO:0004849">
    <property type="term" value="F:uridine kinase activity"/>
    <property type="evidence" value="ECO:0007669"/>
    <property type="project" value="UniProtKB-EC"/>
</dbReference>
<comment type="caution">
    <text evidence="1">The sequence shown here is derived from an EMBL/GenBank/DDBJ whole genome shotgun (WGS) entry which is preliminary data.</text>
</comment>
<keyword evidence="1" id="KW-0418">Kinase</keyword>
<name>A0A7W4UU63_LEIAQ</name>
<accession>A0A7W4UU63</accession>
<dbReference type="Gene3D" id="3.40.50.300">
    <property type="entry name" value="P-loop containing nucleotide triphosphate hydrolases"/>
    <property type="match status" value="1"/>
</dbReference>
<protein>
    <submittedName>
        <fullName evidence="1">Uridine kinase</fullName>
        <ecNumber evidence="1">2.7.1.48</ecNumber>
    </submittedName>
</protein>
<dbReference type="EC" id="2.7.1.48" evidence="1"/>